<evidence type="ECO:0000313" key="4">
    <source>
        <dbReference type="Proteomes" id="UP001242342"/>
    </source>
</evidence>
<organism evidence="2 3">
    <name type="scientific">Tenacibaculum discolor</name>
    <dbReference type="NCBI Taxonomy" id="361581"/>
    <lineage>
        <taxon>Bacteria</taxon>
        <taxon>Pseudomonadati</taxon>
        <taxon>Bacteroidota</taxon>
        <taxon>Flavobacteriia</taxon>
        <taxon>Flavobacteriales</taxon>
        <taxon>Flavobacteriaceae</taxon>
        <taxon>Tenacibaculum</taxon>
    </lineage>
</organism>
<dbReference type="RefSeq" id="WP_099216188.1">
    <property type="nucleotide sequence ID" value="NZ_JAUYVU010000009.1"/>
</dbReference>
<gene>
    <name evidence="2" type="ORF">CSC81_13030</name>
    <name evidence="1" type="ORF">Q8W23_11710</name>
</gene>
<keyword evidence="4" id="KW-1185">Reference proteome</keyword>
<protein>
    <submittedName>
        <fullName evidence="2">Uncharacterized protein</fullName>
    </submittedName>
</protein>
<reference evidence="2 3" key="1">
    <citation type="journal article" date="2016" name="Nat. Commun.">
        <title>Microbial interactions lead to rapid micro-scale successions on model marine particles.</title>
        <authorList>
            <person name="Datta M.S."/>
            <person name="Sliwerska E."/>
            <person name="Gore J."/>
            <person name="Polz M.F."/>
            <person name="Cordero O.X."/>
        </authorList>
    </citation>
    <scope>NUCLEOTIDE SEQUENCE [LARGE SCALE GENOMIC DNA]</scope>
    <source>
        <strain evidence="2 3">4G03</strain>
    </source>
</reference>
<sequence length="391" mass="45083">MPSFVPLGIADYSGNSERGFVQFTYQIADNNAKELTLQIRDGSSVIYEEKITDANKLKQGEHIWKWDGFDSGGILDTAKLTQYENLNLYTIGVDNSNNYSRKKLDFSMRYDEVKWVDVKIDKNSKRIDVTLRVNLKDGGAKGIECYEKDIDPDPKLRVPMEVCPWDKIPQEALSYYGKSPIKSRTKSFEDLEKLALEGLNYHWGRNRNHYIAKDVDIDGEKYEVYVNAINTTQKTMDDVSLIFNTNNSWMRSGNPGTVEDPISYAGNIFSREAICYNVGYIKYSKKWAYQRIGNEDVQFKDTSAHEIGHTILKAYGGTFYSYGHKGSVNTVFQFRKSSAPRIPLEGEIDIMPYYRENELGEWYNQPNYHKRRVASTKDVLSLIWLTKIKLK</sequence>
<name>A0A2G1BRH1_9FLAO</name>
<evidence type="ECO:0000313" key="3">
    <source>
        <dbReference type="Proteomes" id="UP000222163"/>
    </source>
</evidence>
<proteinExistence type="predicted"/>
<dbReference type="EMBL" id="JAUYVU010000009">
    <property type="protein sequence ID" value="MDP2542142.1"/>
    <property type="molecule type" value="Genomic_DNA"/>
</dbReference>
<dbReference type="AlphaFoldDB" id="A0A2G1BRH1"/>
<comment type="caution">
    <text evidence="2">The sequence shown here is derived from an EMBL/GenBank/DDBJ whole genome shotgun (WGS) entry which is preliminary data.</text>
</comment>
<dbReference type="Proteomes" id="UP001242342">
    <property type="component" value="Unassembled WGS sequence"/>
</dbReference>
<dbReference type="Proteomes" id="UP000222163">
    <property type="component" value="Unassembled WGS sequence"/>
</dbReference>
<evidence type="ECO:0000313" key="2">
    <source>
        <dbReference type="EMBL" id="PHN96646.1"/>
    </source>
</evidence>
<reference evidence="1 4" key="3">
    <citation type="submission" date="2023-07" db="EMBL/GenBank/DDBJ databases">
        <title>Genome content predicts the carbon catabolic preferences of heterotrophic bacteria.</title>
        <authorList>
            <person name="Gralka M."/>
        </authorList>
    </citation>
    <scope>NUCLEOTIDE SEQUENCE [LARGE SCALE GENOMIC DNA]</scope>
    <source>
        <strain evidence="1 4">4G03</strain>
    </source>
</reference>
<evidence type="ECO:0000313" key="1">
    <source>
        <dbReference type="EMBL" id="MDP2542142.1"/>
    </source>
</evidence>
<dbReference type="EMBL" id="PDUU01000013">
    <property type="protein sequence ID" value="PHN96646.1"/>
    <property type="molecule type" value="Genomic_DNA"/>
</dbReference>
<reference evidence="2" key="2">
    <citation type="submission" date="2017-10" db="EMBL/GenBank/DDBJ databases">
        <authorList>
            <person name="Enke T.N."/>
            <person name="Cordero O.X."/>
        </authorList>
    </citation>
    <scope>NUCLEOTIDE SEQUENCE</scope>
    <source>
        <strain evidence="2">4G03</strain>
    </source>
</reference>
<accession>A0A2G1BRH1</accession>